<keyword evidence="8" id="KW-1185">Reference proteome</keyword>
<evidence type="ECO:0000259" key="6">
    <source>
        <dbReference type="PROSITE" id="PS50931"/>
    </source>
</evidence>
<dbReference type="Gene3D" id="1.10.10.10">
    <property type="entry name" value="Winged helix-like DNA-binding domain superfamily/Winged helix DNA-binding domain"/>
    <property type="match status" value="1"/>
</dbReference>
<sequence>MDITMLRHYVALASELDLGRAASVLGVSHSTLSGSLNQLEAVAGAVLIRRGNGPMTLTDAGELFLATANDEIAAYDAANAPRPAKTGGKAKASKGVGRAPKVKGEPLPYKKRQSR</sequence>
<gene>
    <name evidence="7" type="ORF">E4M00_05245</name>
</gene>
<keyword evidence="4" id="KW-0804">Transcription</keyword>
<organism evidence="7 8">
    <name type="scientific">Orlajensenia leifsoniae</name>
    <dbReference type="NCBI Taxonomy" id="2561933"/>
    <lineage>
        <taxon>Bacteria</taxon>
        <taxon>Bacillati</taxon>
        <taxon>Actinomycetota</taxon>
        <taxon>Actinomycetes</taxon>
        <taxon>Micrococcales</taxon>
        <taxon>Microbacteriaceae</taxon>
        <taxon>Orlajensenia</taxon>
    </lineage>
</organism>
<evidence type="ECO:0000313" key="7">
    <source>
        <dbReference type="EMBL" id="TFV98911.1"/>
    </source>
</evidence>
<protein>
    <submittedName>
        <fullName evidence="7">LysR family transcriptional regulator</fullName>
    </submittedName>
</protein>
<evidence type="ECO:0000256" key="4">
    <source>
        <dbReference type="ARBA" id="ARBA00023163"/>
    </source>
</evidence>
<feature type="compositionally biased region" description="Low complexity" evidence="5">
    <location>
        <begin position="79"/>
        <end position="99"/>
    </location>
</feature>
<dbReference type="InterPro" id="IPR000847">
    <property type="entry name" value="LysR_HTH_N"/>
</dbReference>
<comment type="similarity">
    <text evidence="1">Belongs to the LysR transcriptional regulatory family.</text>
</comment>
<comment type="caution">
    <text evidence="7">The sequence shown here is derived from an EMBL/GenBank/DDBJ whole genome shotgun (WGS) entry which is preliminary data.</text>
</comment>
<keyword evidence="3" id="KW-0238">DNA-binding</keyword>
<dbReference type="AlphaFoldDB" id="A0A4Y9R2L5"/>
<dbReference type="InterPro" id="IPR036390">
    <property type="entry name" value="WH_DNA-bd_sf"/>
</dbReference>
<dbReference type="GO" id="GO:0003677">
    <property type="term" value="F:DNA binding"/>
    <property type="evidence" value="ECO:0007669"/>
    <property type="project" value="UniProtKB-KW"/>
</dbReference>
<dbReference type="InterPro" id="IPR036388">
    <property type="entry name" value="WH-like_DNA-bd_sf"/>
</dbReference>
<dbReference type="Proteomes" id="UP000298127">
    <property type="component" value="Unassembled WGS sequence"/>
</dbReference>
<name>A0A4Y9R2L5_9MICO</name>
<evidence type="ECO:0000256" key="2">
    <source>
        <dbReference type="ARBA" id="ARBA00023015"/>
    </source>
</evidence>
<dbReference type="EMBL" id="SPQZ01000002">
    <property type="protein sequence ID" value="TFV98911.1"/>
    <property type="molecule type" value="Genomic_DNA"/>
</dbReference>
<proteinExistence type="inferred from homology"/>
<dbReference type="GO" id="GO:0003700">
    <property type="term" value="F:DNA-binding transcription factor activity"/>
    <property type="evidence" value="ECO:0007669"/>
    <property type="project" value="InterPro"/>
</dbReference>
<dbReference type="GO" id="GO:0032993">
    <property type="term" value="C:protein-DNA complex"/>
    <property type="evidence" value="ECO:0007669"/>
    <property type="project" value="TreeGrafter"/>
</dbReference>
<dbReference type="PANTHER" id="PTHR30346">
    <property type="entry name" value="TRANSCRIPTIONAL DUAL REGULATOR HCAR-RELATED"/>
    <property type="match status" value="1"/>
</dbReference>
<evidence type="ECO:0000313" key="8">
    <source>
        <dbReference type="Proteomes" id="UP000298127"/>
    </source>
</evidence>
<feature type="region of interest" description="Disordered" evidence="5">
    <location>
        <begin position="79"/>
        <end position="115"/>
    </location>
</feature>
<dbReference type="Pfam" id="PF00126">
    <property type="entry name" value="HTH_1"/>
    <property type="match status" value="1"/>
</dbReference>
<evidence type="ECO:0000256" key="3">
    <source>
        <dbReference type="ARBA" id="ARBA00023125"/>
    </source>
</evidence>
<dbReference type="PANTHER" id="PTHR30346:SF28">
    <property type="entry name" value="HTH-TYPE TRANSCRIPTIONAL REGULATOR CYNR"/>
    <property type="match status" value="1"/>
</dbReference>
<evidence type="ECO:0000256" key="1">
    <source>
        <dbReference type="ARBA" id="ARBA00009437"/>
    </source>
</evidence>
<dbReference type="SUPFAM" id="SSF46785">
    <property type="entry name" value="Winged helix' DNA-binding domain"/>
    <property type="match status" value="1"/>
</dbReference>
<evidence type="ECO:0000256" key="5">
    <source>
        <dbReference type="SAM" id="MobiDB-lite"/>
    </source>
</evidence>
<reference evidence="7 8" key="1">
    <citation type="journal article" date="2018" name="J. Microbiol.">
        <title>Leifsonia flava sp. nov., a novel actinobacterium isolated from the rhizosphere of Aquilegia viridiflora.</title>
        <authorList>
            <person name="Cai Y."/>
            <person name="Tao W.Z."/>
            <person name="Ma Y.J."/>
            <person name="Cheng J."/>
            <person name="Zhang M.Y."/>
            <person name="Zhang Y.X."/>
        </authorList>
    </citation>
    <scope>NUCLEOTIDE SEQUENCE [LARGE SCALE GENOMIC DNA]</scope>
    <source>
        <strain evidence="7 8">SYP-B2174</strain>
    </source>
</reference>
<keyword evidence="2" id="KW-0805">Transcription regulation</keyword>
<dbReference type="PROSITE" id="PS50931">
    <property type="entry name" value="HTH_LYSR"/>
    <property type="match status" value="1"/>
</dbReference>
<dbReference type="RefSeq" id="WP_056163469.1">
    <property type="nucleotide sequence ID" value="NZ_SPQZ01000002.1"/>
</dbReference>
<accession>A0A4Y9R2L5</accession>
<feature type="domain" description="HTH lysR-type" evidence="6">
    <location>
        <begin position="1"/>
        <end position="58"/>
    </location>
</feature>